<dbReference type="EMBL" id="PJQY01002246">
    <property type="protein sequence ID" value="PQP95379.1"/>
    <property type="molecule type" value="Genomic_DNA"/>
</dbReference>
<dbReference type="Proteomes" id="UP000250321">
    <property type="component" value="Unassembled WGS sequence"/>
</dbReference>
<evidence type="ECO:0000313" key="1">
    <source>
        <dbReference type="EMBL" id="PQP95379.1"/>
    </source>
</evidence>
<name>A0A314XS18_PRUYE</name>
<comment type="caution">
    <text evidence="1">The sequence shown here is derived from an EMBL/GenBank/DDBJ whole genome shotgun (WGS) entry which is preliminary data.</text>
</comment>
<accession>A0A314XS18</accession>
<gene>
    <name evidence="1" type="ORF">Pyn_27240</name>
</gene>
<keyword evidence="2" id="KW-1185">Reference proteome</keyword>
<proteinExistence type="predicted"/>
<reference evidence="1 2" key="1">
    <citation type="submission" date="2018-02" db="EMBL/GenBank/DDBJ databases">
        <title>Draft genome of wild Prunus yedoensis var. nudiflora.</title>
        <authorList>
            <person name="Baek S."/>
            <person name="Kim J.-H."/>
            <person name="Choi K."/>
            <person name="Kim G.-B."/>
            <person name="Cho A."/>
            <person name="Jang H."/>
            <person name="Shin C.-H."/>
            <person name="Yu H.-J."/>
            <person name="Mun J.-H."/>
        </authorList>
    </citation>
    <scope>NUCLEOTIDE SEQUENCE [LARGE SCALE GENOMIC DNA]</scope>
    <source>
        <strain evidence="2">cv. Jeju island</strain>
        <tissue evidence="1">Leaf</tissue>
    </source>
</reference>
<evidence type="ECO:0000313" key="2">
    <source>
        <dbReference type="Proteomes" id="UP000250321"/>
    </source>
</evidence>
<protein>
    <submittedName>
        <fullName evidence="1">Uncharacterized protein</fullName>
    </submittedName>
</protein>
<organism evidence="1 2">
    <name type="scientific">Prunus yedoensis var. nudiflora</name>
    <dbReference type="NCBI Taxonomy" id="2094558"/>
    <lineage>
        <taxon>Eukaryota</taxon>
        <taxon>Viridiplantae</taxon>
        <taxon>Streptophyta</taxon>
        <taxon>Embryophyta</taxon>
        <taxon>Tracheophyta</taxon>
        <taxon>Spermatophyta</taxon>
        <taxon>Magnoliopsida</taxon>
        <taxon>eudicotyledons</taxon>
        <taxon>Gunneridae</taxon>
        <taxon>Pentapetalae</taxon>
        <taxon>rosids</taxon>
        <taxon>fabids</taxon>
        <taxon>Rosales</taxon>
        <taxon>Rosaceae</taxon>
        <taxon>Amygdaloideae</taxon>
        <taxon>Amygdaleae</taxon>
        <taxon>Prunus</taxon>
    </lineage>
</organism>
<sequence>MAENVRARPIYIPTGYTSASISIQEKWRLPGLGWELVRQIGGRLGSAFGIRKLSLLLKRGRRRRMR</sequence>
<dbReference type="AlphaFoldDB" id="A0A314XS18"/>